<dbReference type="PATRIC" id="fig|999411.4.peg.680"/>
<dbReference type="SUPFAM" id="SSF52172">
    <property type="entry name" value="CheY-like"/>
    <property type="match status" value="1"/>
</dbReference>
<dbReference type="GO" id="GO:0000156">
    <property type="term" value="F:phosphorelay response regulator activity"/>
    <property type="evidence" value="ECO:0007669"/>
    <property type="project" value="TreeGrafter"/>
</dbReference>
<evidence type="ECO:0000256" key="7">
    <source>
        <dbReference type="ARBA" id="ARBA00023159"/>
    </source>
</evidence>
<dbReference type="GO" id="GO:0003700">
    <property type="term" value="F:DNA-binding transcription factor activity"/>
    <property type="evidence" value="ECO:0007669"/>
    <property type="project" value="InterPro"/>
</dbReference>
<evidence type="ECO:0000256" key="8">
    <source>
        <dbReference type="ARBA" id="ARBA00023163"/>
    </source>
</evidence>
<dbReference type="Gene3D" id="1.10.10.10">
    <property type="entry name" value="Winged helix-like DNA-binding domain superfamily/Winged helix DNA-binding domain"/>
    <property type="match status" value="1"/>
</dbReference>
<dbReference type="InterPro" id="IPR024187">
    <property type="entry name" value="Sig_transdc_resp-reg_cit/mal"/>
</dbReference>
<evidence type="ECO:0000256" key="4">
    <source>
        <dbReference type="ARBA" id="ARBA00023012"/>
    </source>
</evidence>
<dbReference type="Proteomes" id="UP000013097">
    <property type="component" value="Unassembled WGS sequence"/>
</dbReference>
<organism evidence="13 14">
    <name type="scientific">Clostridium thermobutyricum</name>
    <dbReference type="NCBI Taxonomy" id="29372"/>
    <lineage>
        <taxon>Bacteria</taxon>
        <taxon>Bacillati</taxon>
        <taxon>Bacillota</taxon>
        <taxon>Clostridia</taxon>
        <taxon>Eubacteriales</taxon>
        <taxon>Clostridiaceae</taxon>
        <taxon>Clostridium</taxon>
    </lineage>
</organism>
<feature type="domain" description="Response regulatory" evidence="12">
    <location>
        <begin position="3"/>
        <end position="119"/>
    </location>
</feature>
<dbReference type="SUPFAM" id="SSF46785">
    <property type="entry name" value="Winged helix' DNA-binding domain"/>
    <property type="match status" value="1"/>
</dbReference>
<dbReference type="HOGENOM" id="CLU_000445_39_0_9"/>
<keyword evidence="3 11" id="KW-0597">Phosphoprotein</keyword>
<dbReference type="InterPro" id="IPR036388">
    <property type="entry name" value="WH-like_DNA-bd_sf"/>
</dbReference>
<keyword evidence="7 10" id="KW-0010">Activator</keyword>
<comment type="function">
    <text evidence="9">May play the central regulatory role in sporulation. It may be an element of the effector pathway responsible for the activation of sporulation genes in response to nutritional stress. Spo0A may act in concert with spo0H (a sigma factor) to control the expression of some genes that are critical to the sporulation process.</text>
</comment>
<dbReference type="GO" id="GO:0005737">
    <property type="term" value="C:cytoplasm"/>
    <property type="evidence" value="ECO:0007669"/>
    <property type="project" value="UniProtKB-SubCell"/>
</dbReference>
<dbReference type="PIRSF" id="PIRSF006171">
    <property type="entry name" value="RR_citrat_malat"/>
    <property type="match status" value="1"/>
</dbReference>
<reference evidence="13 14" key="1">
    <citation type="submission" date="2013-01" db="EMBL/GenBank/DDBJ databases">
        <title>The Genome Sequence of Clostridium colicanis 209318.</title>
        <authorList>
            <consortium name="The Broad Institute Genome Sequencing Platform"/>
            <person name="Earl A."/>
            <person name="Ward D."/>
            <person name="Feldgarden M."/>
            <person name="Gevers D."/>
            <person name="Courvalin P."/>
            <person name="Lambert T."/>
            <person name="Walker B."/>
            <person name="Young S.K."/>
            <person name="Zeng Q."/>
            <person name="Gargeya S."/>
            <person name="Fitzgerald M."/>
            <person name="Haas B."/>
            <person name="Abouelleil A."/>
            <person name="Alvarado L."/>
            <person name="Arachchi H.M."/>
            <person name="Berlin A.M."/>
            <person name="Chapman S.B."/>
            <person name="Dewar J."/>
            <person name="Goldberg J."/>
            <person name="Griggs A."/>
            <person name="Gujja S."/>
            <person name="Hansen M."/>
            <person name="Howarth C."/>
            <person name="Imamovic A."/>
            <person name="Larimer J."/>
            <person name="McCowan C."/>
            <person name="Murphy C."/>
            <person name="Neiman D."/>
            <person name="Pearson M."/>
            <person name="Priest M."/>
            <person name="Roberts A."/>
            <person name="Saif S."/>
            <person name="Shea T."/>
            <person name="Sisk P."/>
            <person name="Sykes S."/>
            <person name="Wortman J."/>
            <person name="Nusbaum C."/>
            <person name="Birren B."/>
        </authorList>
    </citation>
    <scope>NUCLEOTIDE SEQUENCE [LARGE SCALE GENOMIC DNA]</scope>
    <source>
        <strain evidence="13 14">209318</strain>
    </source>
</reference>
<keyword evidence="8 10" id="KW-0804">Transcription</keyword>
<evidence type="ECO:0000256" key="6">
    <source>
        <dbReference type="ARBA" id="ARBA00023125"/>
    </source>
</evidence>
<dbReference type="Pfam" id="PF08279">
    <property type="entry name" value="HTH_11"/>
    <property type="match status" value="1"/>
</dbReference>
<evidence type="ECO:0000256" key="1">
    <source>
        <dbReference type="ARBA" id="ARBA00004496"/>
    </source>
</evidence>
<gene>
    <name evidence="13" type="ORF">HMPREF1092_00703</name>
</gene>
<dbReference type="InterPro" id="IPR051271">
    <property type="entry name" value="2C-system_Tx_regulators"/>
</dbReference>
<evidence type="ECO:0000259" key="12">
    <source>
        <dbReference type="PROSITE" id="PS50110"/>
    </source>
</evidence>
<feature type="modified residue" description="4-aspartylphosphate" evidence="11">
    <location>
        <position position="54"/>
    </location>
</feature>
<keyword evidence="6 10" id="KW-0238">DNA-binding</keyword>
<dbReference type="GO" id="GO:0003677">
    <property type="term" value="F:DNA binding"/>
    <property type="evidence" value="ECO:0007669"/>
    <property type="project" value="UniProtKB-KW"/>
</dbReference>
<dbReference type="PANTHER" id="PTHR45526">
    <property type="entry name" value="TRANSCRIPTIONAL REGULATORY PROTEIN DPIA"/>
    <property type="match status" value="1"/>
</dbReference>
<dbReference type="AlphaFoldDB" id="N9WK73"/>
<dbReference type="RefSeq" id="WP_002597205.1">
    <property type="nucleotide sequence ID" value="NZ_KB850956.1"/>
</dbReference>
<keyword evidence="2 10" id="KW-0963">Cytoplasm</keyword>
<keyword evidence="4 10" id="KW-0902">Two-component regulatory system</keyword>
<keyword evidence="5 10" id="KW-0805">Transcription regulation</keyword>
<dbReference type="Gene3D" id="3.40.50.2300">
    <property type="match status" value="1"/>
</dbReference>
<protein>
    <recommendedName>
        <fullName evidence="10">Transcriptional regulatory protein</fullName>
    </recommendedName>
</protein>
<dbReference type="PANTHER" id="PTHR45526:SF1">
    <property type="entry name" value="TRANSCRIPTIONAL REGULATORY PROTEIN DCUR-RELATED"/>
    <property type="match status" value="1"/>
</dbReference>
<dbReference type="InterPro" id="IPR036390">
    <property type="entry name" value="WH_DNA-bd_sf"/>
</dbReference>
<accession>N9WK73</accession>
<dbReference type="eggNOG" id="COG4565">
    <property type="taxonomic scope" value="Bacteria"/>
</dbReference>
<dbReference type="PROSITE" id="PS50110">
    <property type="entry name" value="RESPONSE_REGULATORY"/>
    <property type="match status" value="1"/>
</dbReference>
<evidence type="ECO:0000256" key="2">
    <source>
        <dbReference type="ARBA" id="ARBA00022490"/>
    </source>
</evidence>
<proteinExistence type="predicted"/>
<keyword evidence="14" id="KW-1185">Reference proteome</keyword>
<evidence type="ECO:0000256" key="10">
    <source>
        <dbReference type="PIRNR" id="PIRNR006171"/>
    </source>
</evidence>
<evidence type="ECO:0000256" key="3">
    <source>
        <dbReference type="ARBA" id="ARBA00022553"/>
    </source>
</evidence>
<dbReference type="EMBL" id="AGYT01000007">
    <property type="protein sequence ID" value="ENZ03516.1"/>
    <property type="molecule type" value="Genomic_DNA"/>
</dbReference>
<dbReference type="Pfam" id="PF00072">
    <property type="entry name" value="Response_reg"/>
    <property type="match status" value="1"/>
</dbReference>
<dbReference type="InterPro" id="IPR001789">
    <property type="entry name" value="Sig_transdc_resp-reg_receiver"/>
</dbReference>
<dbReference type="InterPro" id="IPR011006">
    <property type="entry name" value="CheY-like_superfamily"/>
</dbReference>
<comment type="caution">
    <text evidence="13">The sequence shown here is derived from an EMBL/GenBank/DDBJ whole genome shotgun (WGS) entry which is preliminary data.</text>
</comment>
<evidence type="ECO:0000313" key="13">
    <source>
        <dbReference type="EMBL" id="ENZ03516.1"/>
    </source>
</evidence>
<dbReference type="SMART" id="SM00448">
    <property type="entry name" value="REC"/>
    <property type="match status" value="1"/>
</dbReference>
<dbReference type="InterPro" id="IPR013196">
    <property type="entry name" value="HTH_11"/>
</dbReference>
<comment type="subcellular location">
    <subcellularLocation>
        <location evidence="1 10">Cytoplasm</location>
    </subcellularLocation>
</comment>
<sequence>MINVLIVEDDPMVALINKKYLEEIGEIKTFGPLITKNEIFDIIEKENIDLIIMDVFLPKENGLDILKALRENGKVIDVIMVTAANTVDELKKAFSLGIVDYLVKPFEFDRFKDSIIKYKKKREVFLKDKSLNQEDLDYILNQNNNLNGKENNLPKGLNKRTLEKIIEFLESNKDEIWTLRELAEKIKISNVTIKKYMDYLENENKLEVKMTCGNIGRPELKYKLK</sequence>
<evidence type="ECO:0000256" key="5">
    <source>
        <dbReference type="ARBA" id="ARBA00023015"/>
    </source>
</evidence>
<evidence type="ECO:0000256" key="11">
    <source>
        <dbReference type="PROSITE-ProRule" id="PRU00169"/>
    </source>
</evidence>
<evidence type="ECO:0000313" key="14">
    <source>
        <dbReference type="Proteomes" id="UP000013097"/>
    </source>
</evidence>
<name>N9WK73_9CLOT</name>
<evidence type="ECO:0000256" key="9">
    <source>
        <dbReference type="ARBA" id="ARBA00024867"/>
    </source>
</evidence>